<comment type="similarity">
    <text evidence="9">In the C-terminal section; belongs to the helicase family. RecG subfamily.</text>
</comment>
<dbReference type="InterPro" id="IPR047112">
    <property type="entry name" value="RecG/Mfd"/>
</dbReference>
<evidence type="ECO:0000256" key="1">
    <source>
        <dbReference type="ARBA" id="ARBA00022490"/>
    </source>
</evidence>
<sequence>MHLSTPDLGTPGKPAPDNGFRFASALGLREGDHVVHVQHGIGVYRGLVKLTTPTAEQGPLVEKEYLLIEYEAGDKLYVPADQVDRVQKYIGSEGAAPTLSKLKGAAWARAVARAKDQVQSIARELIELYAAREAATGHAYGADTPRQKEMEAAFPHTETPDQQAAIRDVKCDLEAPRPMDRLVVGDVGYGKTEVAVRAAFKVAAEGRQVAVLCPTSVLAAQHHATFSERLAGFGVTVEMLSRFRSSQEQQRVLEDLREGRVDVVIGTHRLLSEDVAFKNLGLVIVDEEQRFGVTHKEKLKQVRKTVDVLTMTATPIPRTLHAAVSGIRDLSLIDDPPEGRTPVETLVKAYDDAIVKEAIERELEREGQAYFLHNRVESIGEVAERLGKLVPGARFRVAHGQMGEDELEETMQEFYERRFDVLVCTTIIESGIDIPNANTILIDEADKLGLAQLYQLRGRVGRSDKQAYALLLVRRNEQLTEVAEQRLAALREFSDLGSGHKIALRDLELRGAGNLLGDEQSGTVTAAVGFELYMQLLEQAVRKARGEKPDPHSIPLPTVDLPVASNIPPEYIPSEAQRLLTYNQIAAVRDGAGRARLREAIESRWGKLPPSLENAFALLRLRLRCRQIGVKSISTEGKNVSITCRKGVRLPLSRLRPAIERYEAQGHSFTGEKVVLSIGSTDDVLALVEEVVGTLARALKEKQPRRRTAATTRP</sequence>
<organism evidence="12">
    <name type="scientific">uncultured Armatimonadetes bacterium</name>
    <dbReference type="NCBI Taxonomy" id="157466"/>
    <lineage>
        <taxon>Bacteria</taxon>
        <taxon>Bacillati</taxon>
        <taxon>Armatimonadota</taxon>
        <taxon>environmental samples</taxon>
    </lineage>
</organism>
<dbReference type="SMART" id="SM01058">
    <property type="entry name" value="CarD_TRCF"/>
    <property type="match status" value="1"/>
</dbReference>
<dbReference type="InterPro" id="IPR005118">
    <property type="entry name" value="TRCF_C"/>
</dbReference>
<dbReference type="Gene3D" id="2.40.10.170">
    <property type="match status" value="1"/>
</dbReference>
<dbReference type="EC" id="3.6.4.-" evidence="9"/>
<evidence type="ECO:0000256" key="9">
    <source>
        <dbReference type="HAMAP-Rule" id="MF_00969"/>
    </source>
</evidence>
<evidence type="ECO:0000256" key="3">
    <source>
        <dbReference type="ARBA" id="ARBA00022763"/>
    </source>
</evidence>
<evidence type="ECO:0000256" key="2">
    <source>
        <dbReference type="ARBA" id="ARBA00022741"/>
    </source>
</evidence>
<evidence type="ECO:0000256" key="4">
    <source>
        <dbReference type="ARBA" id="ARBA00022801"/>
    </source>
</evidence>
<dbReference type="SMART" id="SM00982">
    <property type="entry name" value="TRCF"/>
    <property type="match status" value="1"/>
</dbReference>
<dbReference type="InterPro" id="IPR014001">
    <property type="entry name" value="Helicase_ATP-bd"/>
</dbReference>
<dbReference type="Gene3D" id="3.90.1150.50">
    <property type="entry name" value="Transcription-repair-coupling factor, D7 domain"/>
    <property type="match status" value="1"/>
</dbReference>
<dbReference type="NCBIfam" id="TIGR00580">
    <property type="entry name" value="mfd"/>
    <property type="match status" value="1"/>
</dbReference>
<keyword evidence="5" id="KW-0347">Helicase</keyword>
<evidence type="ECO:0000256" key="5">
    <source>
        <dbReference type="ARBA" id="ARBA00022806"/>
    </source>
</evidence>
<name>A0A6J4IFH6_9BACT</name>
<reference evidence="12" key="1">
    <citation type="submission" date="2020-02" db="EMBL/GenBank/DDBJ databases">
        <authorList>
            <person name="Meier V. D."/>
        </authorList>
    </citation>
    <scope>NUCLEOTIDE SEQUENCE</scope>
    <source>
        <strain evidence="12">AVDCRST_MAG63</strain>
    </source>
</reference>
<comment type="subcellular location">
    <subcellularLocation>
        <location evidence="9">Cytoplasm</location>
    </subcellularLocation>
</comment>
<dbReference type="PROSITE" id="PS51194">
    <property type="entry name" value="HELICASE_CTER"/>
    <property type="match status" value="1"/>
</dbReference>
<dbReference type="GO" id="GO:0003684">
    <property type="term" value="F:damaged DNA binding"/>
    <property type="evidence" value="ECO:0007669"/>
    <property type="project" value="InterPro"/>
</dbReference>
<keyword evidence="4 9" id="KW-0378">Hydrolase</keyword>
<feature type="domain" description="Helicase C-terminal" evidence="11">
    <location>
        <begin position="354"/>
        <end position="508"/>
    </location>
</feature>
<dbReference type="CDD" id="cd17991">
    <property type="entry name" value="DEXHc_TRCF"/>
    <property type="match status" value="1"/>
</dbReference>
<dbReference type="SMART" id="SM00487">
    <property type="entry name" value="DEXDc"/>
    <property type="match status" value="1"/>
</dbReference>
<dbReference type="InterPro" id="IPR037235">
    <property type="entry name" value="TRCF-like_C_D7"/>
</dbReference>
<dbReference type="Pfam" id="PF02559">
    <property type="entry name" value="CarD_TRCF_RID"/>
    <property type="match status" value="1"/>
</dbReference>
<dbReference type="AlphaFoldDB" id="A0A6J4IFH6"/>
<accession>A0A6J4IFH6</accession>
<protein>
    <recommendedName>
        <fullName evidence="9">Transcription-repair-coupling factor</fullName>
        <shortName evidence="9">TRCF</shortName>
        <ecNumber evidence="9">3.6.4.-</ecNumber>
    </recommendedName>
</protein>
<evidence type="ECO:0000256" key="8">
    <source>
        <dbReference type="ARBA" id="ARBA00023204"/>
    </source>
</evidence>
<dbReference type="SUPFAM" id="SSF143517">
    <property type="entry name" value="TRCF domain-like"/>
    <property type="match status" value="1"/>
</dbReference>
<dbReference type="Pfam" id="PF00270">
    <property type="entry name" value="DEAD"/>
    <property type="match status" value="1"/>
</dbReference>
<dbReference type="HAMAP" id="MF_00969">
    <property type="entry name" value="TRCF"/>
    <property type="match status" value="1"/>
</dbReference>
<keyword evidence="1 9" id="KW-0963">Cytoplasm</keyword>
<keyword evidence="7 9" id="KW-0238">DNA-binding</keyword>
<proteinExistence type="inferred from homology"/>
<dbReference type="GO" id="GO:0016787">
    <property type="term" value="F:hydrolase activity"/>
    <property type="evidence" value="ECO:0007669"/>
    <property type="project" value="UniProtKB-KW"/>
</dbReference>
<dbReference type="GO" id="GO:0005524">
    <property type="term" value="F:ATP binding"/>
    <property type="evidence" value="ECO:0007669"/>
    <property type="project" value="UniProtKB-UniRule"/>
</dbReference>
<evidence type="ECO:0000259" key="10">
    <source>
        <dbReference type="PROSITE" id="PS51192"/>
    </source>
</evidence>
<evidence type="ECO:0000313" key="12">
    <source>
        <dbReference type="EMBL" id="CAA9251043.1"/>
    </source>
</evidence>
<dbReference type="EMBL" id="CADCTO010000247">
    <property type="protein sequence ID" value="CAA9251043.1"/>
    <property type="molecule type" value="Genomic_DNA"/>
</dbReference>
<feature type="domain" description="Helicase ATP-binding" evidence="10">
    <location>
        <begin position="172"/>
        <end position="333"/>
    </location>
</feature>
<dbReference type="GO" id="GO:0000716">
    <property type="term" value="P:transcription-coupled nucleotide-excision repair, DNA damage recognition"/>
    <property type="evidence" value="ECO:0007669"/>
    <property type="project" value="UniProtKB-UniRule"/>
</dbReference>
<evidence type="ECO:0000259" key="11">
    <source>
        <dbReference type="PROSITE" id="PS51194"/>
    </source>
</evidence>
<dbReference type="PANTHER" id="PTHR47964">
    <property type="entry name" value="ATP-DEPENDENT DNA HELICASE HOMOLOG RECG, CHLOROPLASTIC"/>
    <property type="match status" value="1"/>
</dbReference>
<dbReference type="GO" id="GO:0006355">
    <property type="term" value="P:regulation of DNA-templated transcription"/>
    <property type="evidence" value="ECO:0007669"/>
    <property type="project" value="UniProtKB-UniRule"/>
</dbReference>
<comment type="similarity">
    <text evidence="9">In the N-terminal section; belongs to the UvrB family.</text>
</comment>
<keyword evidence="3 9" id="KW-0227">DNA damage</keyword>
<dbReference type="InterPro" id="IPR036101">
    <property type="entry name" value="CarD-like/TRCF_RID_sf"/>
</dbReference>
<dbReference type="GO" id="GO:0003678">
    <property type="term" value="F:DNA helicase activity"/>
    <property type="evidence" value="ECO:0007669"/>
    <property type="project" value="TreeGrafter"/>
</dbReference>
<dbReference type="PROSITE" id="PS51192">
    <property type="entry name" value="HELICASE_ATP_BIND_1"/>
    <property type="match status" value="1"/>
</dbReference>
<dbReference type="PANTHER" id="PTHR47964:SF1">
    <property type="entry name" value="ATP-DEPENDENT DNA HELICASE HOMOLOG RECG, CHLOROPLASTIC"/>
    <property type="match status" value="1"/>
</dbReference>
<evidence type="ECO:0000256" key="7">
    <source>
        <dbReference type="ARBA" id="ARBA00023125"/>
    </source>
</evidence>
<dbReference type="InterPro" id="IPR027417">
    <property type="entry name" value="P-loop_NTPase"/>
</dbReference>
<dbReference type="InterPro" id="IPR003711">
    <property type="entry name" value="CarD-like/TRCF_RID"/>
</dbReference>
<dbReference type="Pfam" id="PF03461">
    <property type="entry name" value="TRCF"/>
    <property type="match status" value="1"/>
</dbReference>
<dbReference type="GO" id="GO:0005737">
    <property type="term" value="C:cytoplasm"/>
    <property type="evidence" value="ECO:0007669"/>
    <property type="project" value="UniProtKB-SubCell"/>
</dbReference>
<evidence type="ECO:0000256" key="6">
    <source>
        <dbReference type="ARBA" id="ARBA00022840"/>
    </source>
</evidence>
<keyword evidence="2 9" id="KW-0547">Nucleotide-binding</keyword>
<dbReference type="InterPro" id="IPR001650">
    <property type="entry name" value="Helicase_C-like"/>
</dbReference>
<keyword evidence="8 9" id="KW-0234">DNA repair</keyword>
<gene>
    <name evidence="9" type="primary">mfd</name>
    <name evidence="12" type="ORF">AVDCRST_MAG63-1923</name>
</gene>
<keyword evidence="6 9" id="KW-0067">ATP-binding</keyword>
<dbReference type="Gene3D" id="3.40.50.300">
    <property type="entry name" value="P-loop containing nucleotide triphosphate hydrolases"/>
    <property type="match status" value="2"/>
</dbReference>
<dbReference type="SUPFAM" id="SSF141259">
    <property type="entry name" value="CarD-like"/>
    <property type="match status" value="1"/>
</dbReference>
<comment type="function">
    <text evidence="9">Couples transcription and DNA repair by recognizing RNA polymerase (RNAP) stalled at DNA lesions. Mediates ATP-dependent release of RNAP and its truncated transcript from the DNA, and recruitment of nucleotide excision repair machinery to the damaged site.</text>
</comment>
<dbReference type="InterPro" id="IPR004576">
    <property type="entry name" value="Mfd"/>
</dbReference>
<dbReference type="SMART" id="SM00490">
    <property type="entry name" value="HELICc"/>
    <property type="match status" value="1"/>
</dbReference>
<dbReference type="SUPFAM" id="SSF52540">
    <property type="entry name" value="P-loop containing nucleoside triphosphate hydrolases"/>
    <property type="match status" value="2"/>
</dbReference>
<dbReference type="InterPro" id="IPR011545">
    <property type="entry name" value="DEAD/DEAH_box_helicase_dom"/>
</dbReference>
<dbReference type="Pfam" id="PF00271">
    <property type="entry name" value="Helicase_C"/>
    <property type="match status" value="1"/>
</dbReference>